<proteinExistence type="predicted"/>
<dbReference type="EMBL" id="JASCZI010090630">
    <property type="protein sequence ID" value="MED6143270.1"/>
    <property type="molecule type" value="Genomic_DNA"/>
</dbReference>
<keyword evidence="1" id="KW-0472">Membrane</keyword>
<protein>
    <submittedName>
        <fullName evidence="2">Uncharacterized protein</fullName>
    </submittedName>
</protein>
<name>A0ABU6T4I7_9FABA</name>
<accession>A0ABU6T4I7</accession>
<sequence>MRGKRRKHVAIYIKCNRAIGTSFKYVKFIIDEYINLIFPIIVLILLHHSFHQVFKIIVQKSVPKFLMAYKYDRNVHCDLHTRTNEMNTYISLSIYTKNL</sequence>
<feature type="transmembrane region" description="Helical" evidence="1">
    <location>
        <begin position="33"/>
        <end position="50"/>
    </location>
</feature>
<keyword evidence="3" id="KW-1185">Reference proteome</keyword>
<keyword evidence="1" id="KW-1133">Transmembrane helix</keyword>
<organism evidence="2 3">
    <name type="scientific">Stylosanthes scabra</name>
    <dbReference type="NCBI Taxonomy" id="79078"/>
    <lineage>
        <taxon>Eukaryota</taxon>
        <taxon>Viridiplantae</taxon>
        <taxon>Streptophyta</taxon>
        <taxon>Embryophyta</taxon>
        <taxon>Tracheophyta</taxon>
        <taxon>Spermatophyta</taxon>
        <taxon>Magnoliopsida</taxon>
        <taxon>eudicotyledons</taxon>
        <taxon>Gunneridae</taxon>
        <taxon>Pentapetalae</taxon>
        <taxon>rosids</taxon>
        <taxon>fabids</taxon>
        <taxon>Fabales</taxon>
        <taxon>Fabaceae</taxon>
        <taxon>Papilionoideae</taxon>
        <taxon>50 kb inversion clade</taxon>
        <taxon>dalbergioids sensu lato</taxon>
        <taxon>Dalbergieae</taxon>
        <taxon>Pterocarpus clade</taxon>
        <taxon>Stylosanthes</taxon>
    </lineage>
</organism>
<evidence type="ECO:0000313" key="3">
    <source>
        <dbReference type="Proteomes" id="UP001341840"/>
    </source>
</evidence>
<dbReference type="Proteomes" id="UP001341840">
    <property type="component" value="Unassembled WGS sequence"/>
</dbReference>
<evidence type="ECO:0000256" key="1">
    <source>
        <dbReference type="SAM" id="Phobius"/>
    </source>
</evidence>
<gene>
    <name evidence="2" type="ORF">PIB30_004774</name>
</gene>
<keyword evidence="1" id="KW-0812">Transmembrane</keyword>
<comment type="caution">
    <text evidence="2">The sequence shown here is derived from an EMBL/GenBank/DDBJ whole genome shotgun (WGS) entry which is preliminary data.</text>
</comment>
<reference evidence="2 3" key="1">
    <citation type="journal article" date="2023" name="Plants (Basel)">
        <title>Bridging the Gap: Combining Genomics and Transcriptomics Approaches to Understand Stylosanthes scabra, an Orphan Legume from the Brazilian Caatinga.</title>
        <authorList>
            <person name="Ferreira-Neto J.R.C."/>
            <person name="da Silva M.D."/>
            <person name="Binneck E."/>
            <person name="de Melo N.F."/>
            <person name="da Silva R.H."/>
            <person name="de Melo A.L.T.M."/>
            <person name="Pandolfi V."/>
            <person name="Bustamante F.O."/>
            <person name="Brasileiro-Vidal A.C."/>
            <person name="Benko-Iseppon A.M."/>
        </authorList>
    </citation>
    <scope>NUCLEOTIDE SEQUENCE [LARGE SCALE GENOMIC DNA]</scope>
    <source>
        <tissue evidence="2">Leaves</tissue>
    </source>
</reference>
<evidence type="ECO:0000313" key="2">
    <source>
        <dbReference type="EMBL" id="MED6143270.1"/>
    </source>
</evidence>